<organism evidence="15">
    <name type="scientific">Dicentrarchus labrax</name>
    <name type="common">European seabass</name>
    <name type="synonym">Morone labrax</name>
    <dbReference type="NCBI Taxonomy" id="13489"/>
    <lineage>
        <taxon>Eukaryota</taxon>
        <taxon>Metazoa</taxon>
        <taxon>Chordata</taxon>
        <taxon>Craniata</taxon>
        <taxon>Vertebrata</taxon>
        <taxon>Euteleostomi</taxon>
        <taxon>Actinopterygii</taxon>
        <taxon>Neopterygii</taxon>
        <taxon>Teleostei</taxon>
        <taxon>Neoteleostei</taxon>
        <taxon>Acanthomorphata</taxon>
        <taxon>Eupercaria</taxon>
        <taxon>Moronidae</taxon>
        <taxon>Dicentrarchus</taxon>
    </lineage>
</organism>
<keyword evidence="10" id="KW-0325">Glycoprotein</keyword>
<reference evidence="15" key="1">
    <citation type="journal article" date="2014" name="Dev. Comp. Immunol.">
        <title>T cell transcripts and T cell activities in the gills of the teleost fish sea bass (Dicentrarchus labrax).</title>
        <authorList>
            <person name="Nunez Ortiz N."/>
            <person name="Gerdol M."/>
            <person name="Stocchi V."/>
            <person name="Marozzi C."/>
            <person name="Randelli E."/>
            <person name="Bernini C."/>
            <person name="Buonocore F."/>
            <person name="Picchietti S."/>
            <person name="Papeschi C."/>
            <person name="Sood N."/>
            <person name="Pallavicini A."/>
            <person name="Scapigliati G."/>
        </authorList>
    </citation>
    <scope>NUCLEOTIDE SEQUENCE</scope>
</reference>
<dbReference type="GO" id="GO:0004252">
    <property type="term" value="F:serine-type endopeptidase activity"/>
    <property type="evidence" value="ECO:0007669"/>
    <property type="project" value="TreeGrafter"/>
</dbReference>
<keyword evidence="9 11" id="KW-1015">Disulfide bond</keyword>
<dbReference type="InterPro" id="IPR001190">
    <property type="entry name" value="SRCR"/>
</dbReference>
<dbReference type="Gene3D" id="3.10.250.10">
    <property type="entry name" value="SRCR-like domain"/>
    <property type="match status" value="2"/>
</dbReference>
<evidence type="ECO:0000256" key="1">
    <source>
        <dbReference type="ARBA" id="ARBA00004167"/>
    </source>
</evidence>
<accession>A0A8C4EXC6</accession>
<comment type="subcellular location">
    <subcellularLocation>
        <location evidence="1">Membrane</location>
        <topology evidence="1">Single-pass membrane protein</topology>
    </subcellularLocation>
    <subcellularLocation>
        <location evidence="2">Secreted</location>
    </subcellularLocation>
</comment>
<dbReference type="InterPro" id="IPR036772">
    <property type="entry name" value="SRCR-like_dom_sf"/>
</dbReference>
<evidence type="ECO:0000313" key="15">
    <source>
        <dbReference type="EMBL" id="AIK66541.1"/>
    </source>
</evidence>
<sequence length="638" mass="69868">MKLVKCILIIQLSCLCQAFQNSSTQIDPTDVPVSAEEEEFNSDPYIHKLSGECSFTLKMAGNRSSEVVALTADSADMLVEEICRALDCGSVYHVNKTNSPASTTCFQSCLYQDGRLQNCSQSMGSNCIVIGAVCGHQAVRLAGGSDRCAGRVELWKDGRWGTVCDDQWDLEEAQVVCAQLGCGYALNVTGQGGSFPPGRGPIHLDDLNCTGREENLWACPAARDEPDCGHKEDAGVICSEMKAVRLTGGLDRCSGKVEIHRNGSWGTLCDNCWDKDMASMVCSMLQCGAEPLKYTQFLPPLLHNEGALWYYQCFSNMQNLWECVEFQNIKHLCASSKASGVICNGSLGFPAPTTATATTGNTTVITSWTTAAPVLVEGFPLPSVELLSTITLSLLLLVVLITNTVLCCHYKRRHAFLLQQTRTSSRPSSENHHNNYQESVNLIKVTTNPPQTDVPSNPRYLWTQLSSVDSTSVDTDNEQFEPSNDPSVPLSTFRNSQRYRTDINPLMKPSGLESLFEEGTEPRDEMMGAYNGDCTDPQYARVSKITVDSFDTSSTSSGECYENTYPNTNSYVVTPEPGMSQSSVANDTFDPLRIYNNDYSKMPTNLYNSGDEDGPIYSPVSPDQIPSSEDDYDDVGPL</sequence>
<keyword evidence="4" id="KW-0812">Transmembrane</keyword>
<keyword evidence="6" id="KW-0677">Repeat</keyword>
<dbReference type="GO" id="GO:0031638">
    <property type="term" value="P:zymogen activation"/>
    <property type="evidence" value="ECO:0007669"/>
    <property type="project" value="TreeGrafter"/>
</dbReference>
<feature type="disulfide bond" evidence="11">
    <location>
        <begin position="313"/>
        <end position="323"/>
    </location>
</feature>
<dbReference type="GeneTree" id="ENSGT00950000183145"/>
<proteinExistence type="evidence at transcript level"/>
<dbReference type="FunFam" id="3.10.250.10:FF:000009">
    <property type="entry name" value="WC1"/>
    <property type="match status" value="1"/>
</dbReference>
<feature type="signal peptide" evidence="13">
    <location>
        <begin position="1"/>
        <end position="18"/>
    </location>
</feature>
<dbReference type="PROSITE" id="PS50287">
    <property type="entry name" value="SRCR_2"/>
    <property type="match status" value="2"/>
</dbReference>
<evidence type="ECO:0000256" key="6">
    <source>
        <dbReference type="ARBA" id="ARBA00022737"/>
    </source>
</evidence>
<evidence type="ECO:0000256" key="11">
    <source>
        <dbReference type="PROSITE-ProRule" id="PRU00196"/>
    </source>
</evidence>
<evidence type="ECO:0000256" key="4">
    <source>
        <dbReference type="ARBA" id="ARBA00022692"/>
    </source>
</evidence>
<name>A0A076YLD9_DICLA</name>
<feature type="disulfide bond" evidence="11">
    <location>
        <begin position="209"/>
        <end position="219"/>
    </location>
</feature>
<dbReference type="PROSITE" id="PS00420">
    <property type="entry name" value="SRCR_1"/>
    <property type="match status" value="1"/>
</dbReference>
<evidence type="ECO:0000256" key="8">
    <source>
        <dbReference type="ARBA" id="ARBA00023136"/>
    </source>
</evidence>
<accession>A0A076YLD9</accession>
<dbReference type="SMART" id="SM00202">
    <property type="entry name" value="SR"/>
    <property type="match status" value="2"/>
</dbReference>
<keyword evidence="3" id="KW-0964">Secreted</keyword>
<dbReference type="OrthoDB" id="536948at2759"/>
<feature type="domain" description="SRCR" evidence="14">
    <location>
        <begin position="139"/>
        <end position="239"/>
    </location>
</feature>
<dbReference type="PANTHER" id="PTHR48071:SF15">
    <property type="entry name" value="SRCR DOMAIN-CONTAINING PROTEIN"/>
    <property type="match status" value="1"/>
</dbReference>
<dbReference type="GeneID" id="127357599"/>
<keyword evidence="17" id="KW-1185">Reference proteome</keyword>
<dbReference type="Ensembl" id="ENSDLAT00005027448.2">
    <property type="protein sequence ID" value="ENSDLAP00005025686.2"/>
    <property type="gene ID" value="ENSDLAG00005011678.2"/>
</dbReference>
<feature type="domain" description="SRCR" evidence="14">
    <location>
        <begin position="244"/>
        <end position="344"/>
    </location>
</feature>
<feature type="region of interest" description="Disordered" evidence="12">
    <location>
        <begin position="604"/>
        <end position="638"/>
    </location>
</feature>
<dbReference type="EMBL" id="KJ818340">
    <property type="protein sequence ID" value="AIK66541.1"/>
    <property type="molecule type" value="mRNA"/>
</dbReference>
<reference evidence="16" key="2">
    <citation type="submission" date="2025-05" db="UniProtKB">
        <authorList>
            <consortium name="Ensembl"/>
        </authorList>
    </citation>
    <scope>IDENTIFICATION</scope>
</reference>
<dbReference type="FunFam" id="3.10.250.10:FF:000016">
    <property type="entry name" value="Scavenger receptor cysteine-rich protein type 12"/>
    <property type="match status" value="1"/>
</dbReference>
<feature type="disulfide bond" evidence="11">
    <location>
        <begin position="282"/>
        <end position="343"/>
    </location>
</feature>
<evidence type="ECO:0000256" key="13">
    <source>
        <dbReference type="SAM" id="SignalP"/>
    </source>
</evidence>
<dbReference type="AlphaFoldDB" id="A0A076YLD9"/>
<dbReference type="GO" id="GO:0005886">
    <property type="term" value="C:plasma membrane"/>
    <property type="evidence" value="ECO:0007669"/>
    <property type="project" value="TreeGrafter"/>
</dbReference>
<feature type="chain" id="PRO_5044539310" evidence="13">
    <location>
        <begin position="19"/>
        <end position="638"/>
    </location>
</feature>
<evidence type="ECO:0000256" key="7">
    <source>
        <dbReference type="ARBA" id="ARBA00022989"/>
    </source>
</evidence>
<evidence type="ECO:0000256" key="3">
    <source>
        <dbReference type="ARBA" id="ARBA00022525"/>
    </source>
</evidence>
<dbReference type="Pfam" id="PF00530">
    <property type="entry name" value="SRCR"/>
    <property type="match status" value="2"/>
</dbReference>
<feature type="disulfide bond" evidence="11">
    <location>
        <begin position="177"/>
        <end position="238"/>
    </location>
</feature>
<feature type="compositionally biased region" description="Acidic residues" evidence="12">
    <location>
        <begin position="628"/>
        <end position="638"/>
    </location>
</feature>
<dbReference type="GO" id="GO:0005615">
    <property type="term" value="C:extracellular space"/>
    <property type="evidence" value="ECO:0007669"/>
    <property type="project" value="TreeGrafter"/>
</dbReference>
<feature type="disulfide bond" evidence="11">
    <location>
        <begin position="269"/>
        <end position="333"/>
    </location>
</feature>
<dbReference type="SUPFAM" id="SSF56487">
    <property type="entry name" value="SRCR-like"/>
    <property type="match status" value="2"/>
</dbReference>
<gene>
    <name evidence="16" type="primary">LOC127357599</name>
</gene>
<feature type="disulfide bond" evidence="11">
    <location>
        <begin position="164"/>
        <end position="228"/>
    </location>
</feature>
<keyword evidence="8" id="KW-0472">Membrane</keyword>
<evidence type="ECO:0000256" key="2">
    <source>
        <dbReference type="ARBA" id="ARBA00004613"/>
    </source>
</evidence>
<evidence type="ECO:0000256" key="10">
    <source>
        <dbReference type="ARBA" id="ARBA00023180"/>
    </source>
</evidence>
<evidence type="ECO:0000259" key="14">
    <source>
        <dbReference type="PROSITE" id="PS50287"/>
    </source>
</evidence>
<dbReference type="Proteomes" id="UP000694389">
    <property type="component" value="Unassembled WGS sequence"/>
</dbReference>
<evidence type="ECO:0000313" key="16">
    <source>
        <dbReference type="Ensembl" id="ENSDLAP00005025686.2"/>
    </source>
</evidence>
<dbReference type="PANTHER" id="PTHR48071">
    <property type="entry name" value="SRCR DOMAIN-CONTAINING PROTEIN"/>
    <property type="match status" value="1"/>
</dbReference>
<evidence type="ECO:0000256" key="9">
    <source>
        <dbReference type="ARBA" id="ARBA00023157"/>
    </source>
</evidence>
<evidence type="ECO:0000256" key="5">
    <source>
        <dbReference type="ARBA" id="ARBA00022729"/>
    </source>
</evidence>
<protein>
    <submittedName>
        <fullName evidence="15">T-cell differentiation antigen CD6</fullName>
    </submittedName>
</protein>
<evidence type="ECO:0000313" key="17">
    <source>
        <dbReference type="Proteomes" id="UP000694389"/>
    </source>
</evidence>
<dbReference type="RefSeq" id="XP_051245850.1">
    <property type="nucleotide sequence ID" value="XM_051389890.1"/>
</dbReference>
<dbReference type="OMA" id="SEQICQD"/>
<dbReference type="PRINTS" id="PR00258">
    <property type="entry name" value="SPERACTRCPTR"/>
</dbReference>
<keyword evidence="7" id="KW-1133">Transmembrane helix</keyword>
<keyword evidence="5 13" id="KW-0732">Signal</keyword>
<evidence type="ECO:0000256" key="12">
    <source>
        <dbReference type="SAM" id="MobiDB-lite"/>
    </source>
</evidence>